<dbReference type="Proteomes" id="UP000694930">
    <property type="component" value="Chromosome 7"/>
</dbReference>
<dbReference type="InterPro" id="IPR026960">
    <property type="entry name" value="RVT-Znf"/>
</dbReference>
<proteinExistence type="predicted"/>
<dbReference type="PANTHER" id="PTHR33116">
    <property type="entry name" value="REVERSE TRANSCRIPTASE ZINC-BINDING DOMAIN-CONTAINING PROTEIN-RELATED-RELATED"/>
    <property type="match status" value="1"/>
</dbReference>
<reference evidence="2" key="1">
    <citation type="journal article" date="2014" name="Nat. Genet.">
        <title>The genome of the stress-tolerant wild tomato species Solanum pennellii.</title>
        <authorList>
            <person name="Bolger A."/>
            <person name="Scossa F."/>
            <person name="Bolger M.E."/>
            <person name="Lanz C."/>
            <person name="Maumus F."/>
            <person name="Tohge T."/>
            <person name="Quesneville H."/>
            <person name="Alseekh S."/>
            <person name="Sorensen I."/>
            <person name="Lichtenstein G."/>
            <person name="Fich E.A."/>
            <person name="Conte M."/>
            <person name="Keller H."/>
            <person name="Schneeberger K."/>
            <person name="Schwacke R."/>
            <person name="Ofner I."/>
            <person name="Vrebalov J."/>
            <person name="Xu Y."/>
            <person name="Osorio S."/>
            <person name="Aflitos S.A."/>
            <person name="Schijlen E."/>
            <person name="Jimenez-Gomez J.M."/>
            <person name="Ryngajllo M."/>
            <person name="Kimura S."/>
            <person name="Kumar R."/>
            <person name="Koenig D."/>
            <person name="Headland L.R."/>
            <person name="Maloof J.N."/>
            <person name="Sinha N."/>
            <person name="van Ham R.C."/>
            <person name="Lankhorst R.K."/>
            <person name="Mao L."/>
            <person name="Vogel A."/>
            <person name="Arsova B."/>
            <person name="Panstruga R."/>
            <person name="Fei Z."/>
            <person name="Rose J.K."/>
            <person name="Zamir D."/>
            <person name="Carrari F."/>
            <person name="Giovannoni J.J."/>
            <person name="Weigel D."/>
            <person name="Usadel B."/>
            <person name="Fernie A.R."/>
        </authorList>
    </citation>
    <scope>NUCLEOTIDE SEQUENCE [LARGE SCALE GENOMIC DNA]</scope>
    <source>
        <strain evidence="2">cv. LA0716</strain>
    </source>
</reference>
<organism evidence="2 3">
    <name type="scientific">Solanum pennellii</name>
    <name type="common">Tomato</name>
    <name type="synonym">Lycopersicon pennellii</name>
    <dbReference type="NCBI Taxonomy" id="28526"/>
    <lineage>
        <taxon>Eukaryota</taxon>
        <taxon>Viridiplantae</taxon>
        <taxon>Streptophyta</taxon>
        <taxon>Embryophyta</taxon>
        <taxon>Tracheophyta</taxon>
        <taxon>Spermatophyta</taxon>
        <taxon>Magnoliopsida</taxon>
        <taxon>eudicotyledons</taxon>
        <taxon>Gunneridae</taxon>
        <taxon>Pentapetalae</taxon>
        <taxon>asterids</taxon>
        <taxon>lamiids</taxon>
        <taxon>Solanales</taxon>
        <taxon>Solanaceae</taxon>
        <taxon>Solanoideae</taxon>
        <taxon>Solaneae</taxon>
        <taxon>Solanum</taxon>
        <taxon>Solanum subgen. Lycopersicon</taxon>
    </lineage>
</organism>
<dbReference type="Pfam" id="PF13966">
    <property type="entry name" value="zf-RVT"/>
    <property type="match status" value="1"/>
</dbReference>
<feature type="domain" description="Reverse transcriptase zinc-binding" evidence="1">
    <location>
        <begin position="2"/>
        <end position="80"/>
    </location>
</feature>
<dbReference type="RefSeq" id="XP_015081553.1">
    <property type="nucleotide sequence ID" value="XM_015226067.1"/>
</dbReference>
<sequence>MYVSLLPIYKKVPWKSIVLHPIIHPRFKFTCWLAAWQRFATADRLLKVGVQVPLECSFCNNAMETVEHLFSDCSVTKAFWTRSLIWLGYSRRIGDWKNELQWVNTQVKGTSGKRPLVSCVFATLVAVIWRERNKIRFEQGQLHVDKLGREISYHLHVRAQGRPSWKAALTLIDGVPSSRADIVHLNVKVVIE</sequence>
<dbReference type="GeneID" id="107025278"/>
<accession>A0ABM1H7K0</accession>
<evidence type="ECO:0000313" key="3">
    <source>
        <dbReference type="RefSeq" id="XP_015081553.1"/>
    </source>
</evidence>
<evidence type="ECO:0000313" key="2">
    <source>
        <dbReference type="Proteomes" id="UP000694930"/>
    </source>
</evidence>
<gene>
    <name evidence="3" type="primary">LOC107025278</name>
</gene>
<protein>
    <submittedName>
        <fullName evidence="3">Uncharacterized protein LOC107025278</fullName>
    </submittedName>
</protein>
<keyword evidence="2" id="KW-1185">Reference proteome</keyword>
<reference evidence="3" key="2">
    <citation type="submission" date="2025-08" db="UniProtKB">
        <authorList>
            <consortium name="RefSeq"/>
        </authorList>
    </citation>
    <scope>IDENTIFICATION</scope>
</reference>
<evidence type="ECO:0000259" key="1">
    <source>
        <dbReference type="Pfam" id="PF13966"/>
    </source>
</evidence>
<dbReference type="PANTHER" id="PTHR33116:SF66">
    <property type="entry name" value="REVERSE TRANSCRIPTASE ZINC-BINDING DOMAIN-CONTAINING PROTEIN"/>
    <property type="match status" value="1"/>
</dbReference>
<name>A0ABM1H7K0_SOLPN</name>